<evidence type="ECO:0000313" key="1">
    <source>
        <dbReference type="EMBL" id="RZB65864.1"/>
    </source>
</evidence>
<accession>A0A445GX76</accession>
<dbReference type="AlphaFoldDB" id="A0A445GX76"/>
<proteinExistence type="predicted"/>
<dbReference type="Proteomes" id="UP000289340">
    <property type="component" value="Chromosome 15"/>
</dbReference>
<protein>
    <submittedName>
        <fullName evidence="1">Uncharacterized protein</fullName>
    </submittedName>
</protein>
<keyword evidence="2" id="KW-1185">Reference proteome</keyword>
<name>A0A445GX76_GLYSO</name>
<reference evidence="1 2" key="1">
    <citation type="submission" date="2018-09" db="EMBL/GenBank/DDBJ databases">
        <title>A high-quality reference genome of wild soybean provides a powerful tool to mine soybean genomes.</title>
        <authorList>
            <person name="Xie M."/>
            <person name="Chung C.Y.L."/>
            <person name="Li M.-W."/>
            <person name="Wong F.-L."/>
            <person name="Chan T.-F."/>
            <person name="Lam H.-M."/>
        </authorList>
    </citation>
    <scope>NUCLEOTIDE SEQUENCE [LARGE SCALE GENOMIC DNA]</scope>
    <source>
        <strain evidence="2">cv. W05</strain>
        <tissue evidence="1">Hypocotyl of etiolated seedlings</tissue>
    </source>
</reference>
<sequence>MISARAARRTTIVSPVTTRVEWSQKVWYSSLSERASGISCVTTHSWDMTNAQTMTSLVWPTYPIQHNL</sequence>
<gene>
    <name evidence="1" type="ORF">D0Y65_041788</name>
</gene>
<organism evidence="1 2">
    <name type="scientific">Glycine soja</name>
    <name type="common">Wild soybean</name>
    <dbReference type="NCBI Taxonomy" id="3848"/>
    <lineage>
        <taxon>Eukaryota</taxon>
        <taxon>Viridiplantae</taxon>
        <taxon>Streptophyta</taxon>
        <taxon>Embryophyta</taxon>
        <taxon>Tracheophyta</taxon>
        <taxon>Spermatophyta</taxon>
        <taxon>Magnoliopsida</taxon>
        <taxon>eudicotyledons</taxon>
        <taxon>Gunneridae</taxon>
        <taxon>Pentapetalae</taxon>
        <taxon>rosids</taxon>
        <taxon>fabids</taxon>
        <taxon>Fabales</taxon>
        <taxon>Fabaceae</taxon>
        <taxon>Papilionoideae</taxon>
        <taxon>50 kb inversion clade</taxon>
        <taxon>NPAAA clade</taxon>
        <taxon>indigoferoid/millettioid clade</taxon>
        <taxon>Phaseoleae</taxon>
        <taxon>Glycine</taxon>
        <taxon>Glycine subgen. Soja</taxon>
    </lineage>
</organism>
<comment type="caution">
    <text evidence="1">The sequence shown here is derived from an EMBL/GenBank/DDBJ whole genome shotgun (WGS) entry which is preliminary data.</text>
</comment>
<evidence type="ECO:0000313" key="2">
    <source>
        <dbReference type="Proteomes" id="UP000289340"/>
    </source>
</evidence>
<dbReference type="EMBL" id="QZWG01000015">
    <property type="protein sequence ID" value="RZB65864.1"/>
    <property type="molecule type" value="Genomic_DNA"/>
</dbReference>